<reference evidence="6 8" key="1">
    <citation type="submission" date="2018-11" db="EMBL/GenBank/DDBJ databases">
        <title>Shewanella sp. M2.</title>
        <authorList>
            <person name="Hwang Y.J."/>
            <person name="Hwang C.Y."/>
        </authorList>
    </citation>
    <scope>NUCLEOTIDE SEQUENCE [LARGE SCALE GENOMIC DNA]</scope>
    <source>
        <strain evidence="6 8">M2</strain>
    </source>
</reference>
<evidence type="ECO:0000256" key="2">
    <source>
        <dbReference type="ARBA" id="ARBA00023015"/>
    </source>
</evidence>
<dbReference type="GO" id="GO:0003700">
    <property type="term" value="F:DNA-binding transcription factor activity"/>
    <property type="evidence" value="ECO:0007669"/>
    <property type="project" value="InterPro"/>
</dbReference>
<dbReference type="PANTHER" id="PTHR30126:SF98">
    <property type="entry name" value="HTH-TYPE TRANSCRIPTIONAL ACTIVATOR BAUR"/>
    <property type="match status" value="1"/>
</dbReference>
<keyword evidence="4" id="KW-0804">Transcription</keyword>
<feature type="domain" description="HTH lysR-type" evidence="5">
    <location>
        <begin position="4"/>
        <end position="61"/>
    </location>
</feature>
<dbReference type="RefSeq" id="WP_101034333.1">
    <property type="nucleotide sequence ID" value="NZ_CP034073.1"/>
</dbReference>
<evidence type="ECO:0000256" key="1">
    <source>
        <dbReference type="ARBA" id="ARBA00009437"/>
    </source>
</evidence>
<dbReference type="PRINTS" id="PR00039">
    <property type="entry name" value="HTHLYSR"/>
</dbReference>
<dbReference type="EMBL" id="CP034073">
    <property type="protein sequence ID" value="AZG35050.1"/>
    <property type="molecule type" value="Genomic_DNA"/>
</dbReference>
<keyword evidence="8" id="KW-1185">Reference proteome</keyword>
<dbReference type="EMBL" id="RKKB01000002">
    <property type="protein sequence ID" value="RPA33151.1"/>
    <property type="molecule type" value="Genomic_DNA"/>
</dbReference>
<dbReference type="PANTHER" id="PTHR30126">
    <property type="entry name" value="HTH-TYPE TRANSCRIPTIONAL REGULATOR"/>
    <property type="match status" value="1"/>
</dbReference>
<keyword evidence="3" id="KW-0238">DNA-binding</keyword>
<dbReference type="Gene3D" id="3.40.190.290">
    <property type="match status" value="1"/>
</dbReference>
<evidence type="ECO:0000256" key="4">
    <source>
        <dbReference type="ARBA" id="ARBA00023163"/>
    </source>
</evidence>
<keyword evidence="2" id="KW-0805">Transcription regulation</keyword>
<dbReference type="InterPro" id="IPR036388">
    <property type="entry name" value="WH-like_DNA-bd_sf"/>
</dbReference>
<proteinExistence type="inferred from homology"/>
<dbReference type="FunFam" id="1.10.10.10:FF:000001">
    <property type="entry name" value="LysR family transcriptional regulator"/>
    <property type="match status" value="1"/>
</dbReference>
<dbReference type="SUPFAM" id="SSF53850">
    <property type="entry name" value="Periplasmic binding protein-like II"/>
    <property type="match status" value="1"/>
</dbReference>
<dbReference type="SUPFAM" id="SSF46785">
    <property type="entry name" value="Winged helix' DNA-binding domain"/>
    <property type="match status" value="1"/>
</dbReference>
<dbReference type="Proteomes" id="UP000278855">
    <property type="component" value="Unassembled WGS sequence"/>
</dbReference>
<name>A0A3N4EGT5_9GAMM</name>
<dbReference type="Pfam" id="PF03466">
    <property type="entry name" value="LysR_substrate"/>
    <property type="match status" value="1"/>
</dbReference>
<dbReference type="PROSITE" id="PS50931">
    <property type="entry name" value="HTH_LYSR"/>
    <property type="match status" value="1"/>
</dbReference>
<dbReference type="InterPro" id="IPR036390">
    <property type="entry name" value="WH_DNA-bd_sf"/>
</dbReference>
<reference evidence="9" key="2">
    <citation type="submission" date="2018-11" db="EMBL/GenBank/DDBJ databases">
        <title>Shewanella sp. R106.</title>
        <authorList>
            <person name="Hwang Y.J."/>
            <person name="Hwang C.Y."/>
        </authorList>
    </citation>
    <scope>NUCLEOTIDE SEQUENCE [LARGE SCALE GENOMIC DNA]</scope>
    <source>
        <strain evidence="9">R106</strain>
    </source>
</reference>
<dbReference type="Proteomes" id="UP000273778">
    <property type="component" value="Chromosome"/>
</dbReference>
<evidence type="ECO:0000259" key="5">
    <source>
        <dbReference type="PROSITE" id="PS50931"/>
    </source>
</evidence>
<evidence type="ECO:0000313" key="8">
    <source>
        <dbReference type="Proteomes" id="UP000273778"/>
    </source>
</evidence>
<evidence type="ECO:0000256" key="3">
    <source>
        <dbReference type="ARBA" id="ARBA00023125"/>
    </source>
</evidence>
<dbReference type="Gene3D" id="1.10.10.10">
    <property type="entry name" value="Winged helix-like DNA-binding domain superfamily/Winged helix DNA-binding domain"/>
    <property type="match status" value="1"/>
</dbReference>
<comment type="similarity">
    <text evidence="1">Belongs to the LysR transcriptional regulatory family.</text>
</comment>
<dbReference type="AlphaFoldDB" id="A0A3N4EGT5"/>
<dbReference type="GO" id="GO:0000976">
    <property type="term" value="F:transcription cis-regulatory region binding"/>
    <property type="evidence" value="ECO:0007669"/>
    <property type="project" value="TreeGrafter"/>
</dbReference>
<dbReference type="InterPro" id="IPR005119">
    <property type="entry name" value="LysR_subst-bd"/>
</dbReference>
<dbReference type="Pfam" id="PF00126">
    <property type="entry name" value="HTH_1"/>
    <property type="match status" value="1"/>
</dbReference>
<dbReference type="KEGG" id="spsr:EGC80_09025"/>
<gene>
    <name evidence="7" type="ORF">EGC77_07315</name>
    <name evidence="6" type="ORF">EGC80_09025</name>
</gene>
<dbReference type="InterPro" id="IPR000847">
    <property type="entry name" value="LysR_HTH_N"/>
</dbReference>
<organism evidence="7 9">
    <name type="scientific">Shewanella psychromarinicola</name>
    <dbReference type="NCBI Taxonomy" id="2487742"/>
    <lineage>
        <taxon>Bacteria</taxon>
        <taxon>Pseudomonadati</taxon>
        <taxon>Pseudomonadota</taxon>
        <taxon>Gammaproteobacteria</taxon>
        <taxon>Alteromonadales</taxon>
        <taxon>Shewanellaceae</taxon>
        <taxon>Shewanella</taxon>
    </lineage>
</organism>
<sequence>MSRLNYHHLYYFWRVAVVGNLTHVAKDLHISQSALSAQIKQFEHNMNVNLFERRGRRLILTAHGHRVLAYANDIFSKGEELESFLRKGSISEKQHLSIGVLTTLSRNFVESFISPLLANADVSFSLTAKGMSNLLNGLANHELDLVLTNRPISVDKKDPLWQTQLVSRQPLAIVGPKGKVINDSFPNGYQDMRWVLPGKNSEIRAAFNSFCATWQYQPDVQAEADDMAMLRLLARDSGALVVLPPVVVKDEIEQGILEVYQRLPNVYENFYAITTQRKFVPEVLLALLKQHIDTEVSN</sequence>
<evidence type="ECO:0000313" key="7">
    <source>
        <dbReference type="EMBL" id="RPA33151.1"/>
    </source>
</evidence>
<evidence type="ECO:0000313" key="9">
    <source>
        <dbReference type="Proteomes" id="UP000278855"/>
    </source>
</evidence>
<evidence type="ECO:0000313" key="6">
    <source>
        <dbReference type="EMBL" id="AZG35050.1"/>
    </source>
</evidence>
<accession>A0A3N4EGT5</accession>
<reference evidence="7" key="3">
    <citation type="submission" date="2018-11" db="EMBL/GenBank/DDBJ databases">
        <authorList>
            <person name="Hwang Y.J."/>
            <person name="Hwang C.Y."/>
        </authorList>
    </citation>
    <scope>NUCLEOTIDE SEQUENCE</scope>
    <source>
        <strain evidence="7">R106</strain>
    </source>
</reference>
<protein>
    <submittedName>
        <fullName evidence="7">LysR family transcriptional regulator</fullName>
    </submittedName>
</protein>
<dbReference type="OrthoDB" id="464481at2"/>